<evidence type="ECO:0000256" key="1">
    <source>
        <dbReference type="ARBA" id="ARBA00022679"/>
    </source>
</evidence>
<sequence length="183" mass="20131">MDHAGDYPAHLIDSGRLADGTPFRIRPICAADLAMHTAFVHGLSPATGFARLLSPRTPEEAELRHMTDVDYTHELALIALARVDGEVREVGVARYVRGATPETFDVAEFAIVIADAWQRRGLAEKLMRRLIAAAEEAGVHRLADITLYDNRGMLALARKLGFKAQRDPGDPNVTRLRLDLPGK</sequence>
<keyword evidence="2" id="KW-0012">Acyltransferase</keyword>
<dbReference type="CDD" id="cd04301">
    <property type="entry name" value="NAT_SF"/>
    <property type="match status" value="1"/>
</dbReference>
<dbReference type="SUPFAM" id="SSF55729">
    <property type="entry name" value="Acyl-CoA N-acyltransferases (Nat)"/>
    <property type="match status" value="1"/>
</dbReference>
<keyword evidence="1" id="KW-0808">Transferase</keyword>
<proteinExistence type="predicted"/>
<dbReference type="RefSeq" id="WP_340362159.1">
    <property type="nucleotide sequence ID" value="NZ_JBBKZV010000001.1"/>
</dbReference>
<dbReference type="Proteomes" id="UP001363010">
    <property type="component" value="Unassembled WGS sequence"/>
</dbReference>
<dbReference type="PANTHER" id="PTHR43072">
    <property type="entry name" value="N-ACETYLTRANSFERASE"/>
    <property type="match status" value="1"/>
</dbReference>
<evidence type="ECO:0000259" key="3">
    <source>
        <dbReference type="PROSITE" id="PS51186"/>
    </source>
</evidence>
<dbReference type="PROSITE" id="PS51186">
    <property type="entry name" value="GNAT"/>
    <property type="match status" value="1"/>
</dbReference>
<evidence type="ECO:0000256" key="2">
    <source>
        <dbReference type="ARBA" id="ARBA00023315"/>
    </source>
</evidence>
<dbReference type="Pfam" id="PF00583">
    <property type="entry name" value="Acetyltransf_1"/>
    <property type="match status" value="1"/>
</dbReference>
<dbReference type="EMBL" id="JBBKZV010000001">
    <property type="protein sequence ID" value="MEJ8821145.1"/>
    <property type="molecule type" value="Genomic_DNA"/>
</dbReference>
<feature type="domain" description="N-acetyltransferase" evidence="3">
    <location>
        <begin position="23"/>
        <end position="181"/>
    </location>
</feature>
<protein>
    <submittedName>
        <fullName evidence="4">GNAT family N-acetyltransferase</fullName>
    </submittedName>
</protein>
<evidence type="ECO:0000313" key="4">
    <source>
        <dbReference type="EMBL" id="MEJ8821145.1"/>
    </source>
</evidence>
<keyword evidence="5" id="KW-1185">Reference proteome</keyword>
<accession>A0ABU8VU01</accession>
<name>A0ABU8VU01_9BURK</name>
<dbReference type="InterPro" id="IPR000182">
    <property type="entry name" value="GNAT_dom"/>
</dbReference>
<reference evidence="4 5" key="1">
    <citation type="submission" date="2024-03" db="EMBL/GenBank/DDBJ databases">
        <title>Novel species of the genus Variovorax.</title>
        <authorList>
            <person name="Liu Q."/>
            <person name="Xin Y.-H."/>
        </authorList>
    </citation>
    <scope>NUCLEOTIDE SEQUENCE [LARGE SCALE GENOMIC DNA]</scope>
    <source>
        <strain evidence="4 5">KACC 18501</strain>
    </source>
</reference>
<dbReference type="PANTHER" id="PTHR43072:SF23">
    <property type="entry name" value="UPF0039 PROTEIN C11D3.02C"/>
    <property type="match status" value="1"/>
</dbReference>
<dbReference type="Gene3D" id="3.40.630.30">
    <property type="match status" value="1"/>
</dbReference>
<gene>
    <name evidence="4" type="ORF">WKW80_03710</name>
</gene>
<organism evidence="4 5">
    <name type="scientific">Variovorax humicola</name>
    <dbReference type="NCBI Taxonomy" id="1769758"/>
    <lineage>
        <taxon>Bacteria</taxon>
        <taxon>Pseudomonadati</taxon>
        <taxon>Pseudomonadota</taxon>
        <taxon>Betaproteobacteria</taxon>
        <taxon>Burkholderiales</taxon>
        <taxon>Comamonadaceae</taxon>
        <taxon>Variovorax</taxon>
    </lineage>
</organism>
<comment type="caution">
    <text evidence="4">The sequence shown here is derived from an EMBL/GenBank/DDBJ whole genome shotgun (WGS) entry which is preliminary data.</text>
</comment>
<evidence type="ECO:0000313" key="5">
    <source>
        <dbReference type="Proteomes" id="UP001363010"/>
    </source>
</evidence>
<dbReference type="InterPro" id="IPR016181">
    <property type="entry name" value="Acyl_CoA_acyltransferase"/>
</dbReference>